<organism evidence="1 2">
    <name type="scientific">Portunus trituberculatus</name>
    <name type="common">Swimming crab</name>
    <name type="synonym">Neptunus trituberculatus</name>
    <dbReference type="NCBI Taxonomy" id="210409"/>
    <lineage>
        <taxon>Eukaryota</taxon>
        <taxon>Metazoa</taxon>
        <taxon>Ecdysozoa</taxon>
        <taxon>Arthropoda</taxon>
        <taxon>Crustacea</taxon>
        <taxon>Multicrustacea</taxon>
        <taxon>Malacostraca</taxon>
        <taxon>Eumalacostraca</taxon>
        <taxon>Eucarida</taxon>
        <taxon>Decapoda</taxon>
        <taxon>Pleocyemata</taxon>
        <taxon>Brachyura</taxon>
        <taxon>Eubrachyura</taxon>
        <taxon>Portunoidea</taxon>
        <taxon>Portunidae</taxon>
        <taxon>Portuninae</taxon>
        <taxon>Portunus</taxon>
    </lineage>
</organism>
<dbReference type="Proteomes" id="UP000324222">
    <property type="component" value="Unassembled WGS sequence"/>
</dbReference>
<keyword evidence="2" id="KW-1185">Reference proteome</keyword>
<reference evidence="1 2" key="1">
    <citation type="submission" date="2019-05" db="EMBL/GenBank/DDBJ databases">
        <title>Another draft genome of Portunus trituberculatus and its Hox gene families provides insights of decapod evolution.</title>
        <authorList>
            <person name="Jeong J.-H."/>
            <person name="Song I."/>
            <person name="Kim S."/>
            <person name="Choi T."/>
            <person name="Kim D."/>
            <person name="Ryu S."/>
            <person name="Kim W."/>
        </authorList>
    </citation>
    <scope>NUCLEOTIDE SEQUENCE [LARGE SCALE GENOMIC DNA]</scope>
    <source>
        <tissue evidence="1">Muscle</tissue>
    </source>
</reference>
<name>A0A5B7I4T5_PORTR</name>
<sequence>MRNYLRTVLSSY</sequence>
<gene>
    <name evidence="1" type="ORF">E2C01_071581</name>
</gene>
<accession>A0A5B7I4T5</accession>
<dbReference type="EMBL" id="VSRR010045084">
    <property type="protein sequence ID" value="MPC77135.1"/>
    <property type="molecule type" value="Genomic_DNA"/>
</dbReference>
<comment type="caution">
    <text evidence="1">The sequence shown here is derived from an EMBL/GenBank/DDBJ whole genome shotgun (WGS) entry which is preliminary data.</text>
</comment>
<evidence type="ECO:0000313" key="2">
    <source>
        <dbReference type="Proteomes" id="UP000324222"/>
    </source>
</evidence>
<proteinExistence type="predicted"/>
<evidence type="ECO:0000313" key="1">
    <source>
        <dbReference type="EMBL" id="MPC77135.1"/>
    </source>
</evidence>
<protein>
    <submittedName>
        <fullName evidence="1">Uncharacterized protein</fullName>
    </submittedName>
</protein>